<feature type="region of interest" description="Disordered" evidence="1">
    <location>
        <begin position="24"/>
        <end position="152"/>
    </location>
</feature>
<feature type="compositionally biased region" description="Polar residues" evidence="1">
    <location>
        <begin position="24"/>
        <end position="42"/>
    </location>
</feature>
<feature type="compositionally biased region" description="Basic residues" evidence="1">
    <location>
        <begin position="43"/>
        <end position="53"/>
    </location>
</feature>
<dbReference type="STRING" id="205917.A0A4Y9Y070"/>
<dbReference type="Proteomes" id="UP000298327">
    <property type="component" value="Unassembled WGS sequence"/>
</dbReference>
<feature type="compositionally biased region" description="Polar residues" evidence="1">
    <location>
        <begin position="57"/>
        <end position="66"/>
    </location>
</feature>
<feature type="compositionally biased region" description="Low complexity" evidence="1">
    <location>
        <begin position="89"/>
        <end position="151"/>
    </location>
</feature>
<name>A0A4Y9Y070_9AGAM</name>
<dbReference type="EMBL" id="SEOQ01000951">
    <property type="protein sequence ID" value="TFY55123.1"/>
    <property type="molecule type" value="Genomic_DNA"/>
</dbReference>
<reference evidence="2 3" key="1">
    <citation type="submission" date="2019-02" db="EMBL/GenBank/DDBJ databases">
        <title>Genome sequencing of the rare red list fungi Dentipellis fragilis.</title>
        <authorList>
            <person name="Buettner E."/>
            <person name="Kellner H."/>
        </authorList>
    </citation>
    <scope>NUCLEOTIDE SEQUENCE [LARGE SCALE GENOMIC DNA]</scope>
    <source>
        <strain evidence="2 3">DSM 105465</strain>
    </source>
</reference>
<evidence type="ECO:0000256" key="1">
    <source>
        <dbReference type="SAM" id="MobiDB-lite"/>
    </source>
</evidence>
<evidence type="ECO:0000313" key="3">
    <source>
        <dbReference type="Proteomes" id="UP000298327"/>
    </source>
</evidence>
<organism evidence="2 3">
    <name type="scientific">Dentipellis fragilis</name>
    <dbReference type="NCBI Taxonomy" id="205917"/>
    <lineage>
        <taxon>Eukaryota</taxon>
        <taxon>Fungi</taxon>
        <taxon>Dikarya</taxon>
        <taxon>Basidiomycota</taxon>
        <taxon>Agaricomycotina</taxon>
        <taxon>Agaricomycetes</taxon>
        <taxon>Russulales</taxon>
        <taxon>Hericiaceae</taxon>
        <taxon>Dentipellis</taxon>
    </lineage>
</organism>
<evidence type="ECO:0000313" key="2">
    <source>
        <dbReference type="EMBL" id="TFY55123.1"/>
    </source>
</evidence>
<proteinExistence type="predicted"/>
<gene>
    <name evidence="2" type="ORF">EVG20_g9436</name>
</gene>
<sequence length="198" mass="20385">MHDAHCGIGQTTETDTARKQTTQIVNEGPGNPQNSAASTLQNQHKHRHRHRNEHARTSANYKQLNPDTPRPRRIQAVRADSHRLAHPLTPAASARSTSTSTHTSTSTSSTPTTTSHSSSSTTHTTSSSSSSSSSSSAPATTTSAAPTATPPNVNAGPAAGLANVLGAYAVQAGQPQNLNNANQALIGISGLINAGVFA</sequence>
<accession>A0A4Y9Y070</accession>
<protein>
    <submittedName>
        <fullName evidence="2">Uncharacterized protein</fullName>
    </submittedName>
</protein>
<keyword evidence="3" id="KW-1185">Reference proteome</keyword>
<dbReference type="AlphaFoldDB" id="A0A4Y9Y070"/>
<comment type="caution">
    <text evidence="2">The sequence shown here is derived from an EMBL/GenBank/DDBJ whole genome shotgun (WGS) entry which is preliminary data.</text>
</comment>